<dbReference type="Gene3D" id="1.20.1250.20">
    <property type="entry name" value="MFS general substrate transporter like domains"/>
    <property type="match status" value="1"/>
</dbReference>
<dbReference type="AlphaFoldDB" id="A0AAJ7SG04"/>
<feature type="transmembrane region" description="Helical" evidence="2">
    <location>
        <begin position="584"/>
        <end position="606"/>
    </location>
</feature>
<keyword evidence="2" id="KW-0406">Ion transport</keyword>
<feature type="transmembrane region" description="Helical" evidence="2">
    <location>
        <begin position="227"/>
        <end position="248"/>
    </location>
</feature>
<dbReference type="GO" id="GO:0015347">
    <property type="term" value="F:sodium-independent organic anion transmembrane transporter activity"/>
    <property type="evidence" value="ECO:0007669"/>
    <property type="project" value="TreeGrafter"/>
</dbReference>
<accession>A0AAJ7SG04</accession>
<dbReference type="InterPro" id="IPR036259">
    <property type="entry name" value="MFS_trans_sf"/>
</dbReference>
<evidence type="ECO:0000313" key="5">
    <source>
        <dbReference type="RefSeq" id="XP_028967228.1"/>
    </source>
</evidence>
<comment type="similarity">
    <text evidence="2">Belongs to the organo anion transporter (TC 2.A.60) family.</text>
</comment>
<dbReference type="GO" id="GO:0006811">
    <property type="term" value="P:monoatomic ion transport"/>
    <property type="evidence" value="ECO:0007669"/>
    <property type="project" value="UniProtKB-KW"/>
</dbReference>
<feature type="transmembrane region" description="Helical" evidence="2">
    <location>
        <begin position="268"/>
        <end position="289"/>
    </location>
</feature>
<dbReference type="NCBIfam" id="TIGR00805">
    <property type="entry name" value="oat"/>
    <property type="match status" value="1"/>
</dbReference>
<feature type="transmembrane region" description="Helical" evidence="2">
    <location>
        <begin position="55"/>
        <end position="73"/>
    </location>
</feature>
<feature type="transmembrane region" description="Helical" evidence="2">
    <location>
        <begin position="420"/>
        <end position="441"/>
    </location>
</feature>
<evidence type="ECO:0000256" key="1">
    <source>
        <dbReference type="ARBA" id="ARBA00023157"/>
    </source>
</evidence>
<keyword evidence="2" id="KW-0812">Transmembrane</keyword>
<protein>
    <recommendedName>
        <fullName evidence="2">Solute carrier organic anion transporter family member</fullName>
    </recommendedName>
</protein>
<keyword evidence="2" id="KW-1133">Transmembrane helix</keyword>
<proteinExistence type="inferred from homology"/>
<dbReference type="GO" id="GO:0016323">
    <property type="term" value="C:basolateral plasma membrane"/>
    <property type="evidence" value="ECO:0007669"/>
    <property type="project" value="TreeGrafter"/>
</dbReference>
<feature type="transmembrane region" description="Helical" evidence="2">
    <location>
        <begin position="125"/>
        <end position="145"/>
    </location>
</feature>
<reference evidence="5" key="1">
    <citation type="submission" date="2025-08" db="UniProtKB">
        <authorList>
            <consortium name="RefSeq"/>
        </authorList>
    </citation>
    <scope>IDENTIFICATION</scope>
</reference>
<dbReference type="GeneID" id="100907938"/>
<dbReference type="InterPro" id="IPR004156">
    <property type="entry name" value="OATP"/>
</dbReference>
<feature type="transmembrane region" description="Helical" evidence="2">
    <location>
        <begin position="636"/>
        <end position="659"/>
    </location>
</feature>
<feature type="transmembrane region" description="Helical" evidence="2">
    <location>
        <begin position="182"/>
        <end position="206"/>
    </location>
</feature>
<comment type="subcellular location">
    <subcellularLocation>
        <location evidence="2">Cell membrane</location>
        <topology evidence="2">Multi-pass membrane protein</topology>
    </subcellularLocation>
</comment>
<dbReference type="GO" id="GO:0043252">
    <property type="term" value="P:sodium-independent organic anion transport"/>
    <property type="evidence" value="ECO:0007669"/>
    <property type="project" value="TreeGrafter"/>
</dbReference>
<dbReference type="PANTHER" id="PTHR11388:SF76">
    <property type="entry name" value="SOLUTE CARRIER ORGANIC ANION TRANSPORTER FAMILY MEMBER"/>
    <property type="match status" value="1"/>
</dbReference>
<sequence length="696" mass="76684">MRGPDPPKWSVSQDSLGAQSTAESSAQLVHPEKDYLCGIFSYRPAWLQRFAHPRWYFMNYVLMGILSGAYKSYLVGTLSTIERRFQMSNSTTAIILIADNISPIFINVVAGYYANRISRPKLMSLGSFIVVLSCMFSILPFVIYGPGITDEEMEMARAAQKLRVCHDKSLGGYRDGCSDNQAWVPFLLFFFANFLNGSGGSVYYVVGSTYMDDNIRKKTRLSTSASFALRLLGPVLGFLTSSFCLTFHEDFFTPVGLSKRDPRWVGAWWLGYIFFGIALTFVALPMMFFPRILPMGKDQKANKVMSKKTGRGAIKVDVRPSRIFPEVSSDFIRVQQEIWLSVVRLSKNPIFALKSIGFVFFIIASAGYGTSFTKYLEHQFGRTASSASFLSGVSKVLTNMIGIMAGGLLIQFFKPSARKVAIYVALIEATYLSGYVALSFIGCQSKTIRGLTDFIGPYHGEPLDYHDAATALTNSCNANCTCSVNDFSPVCSSIGTLFSPCYGGCRTQELSAKGIPLSYTNCTCVDPLSTTETVQPGYCGSTCSTLVLYLVIVSLCQLVGSSARPGSILLYLRCVDPVDKSIALGAGSSFINLVAFIPYPLIYGYVLDKSCILWGKKCDGSRGSCKIYDIDKMRYLVHGTTIGLLSVGVVCYALVILYAQRIKHFYSEPDDSDEEEEKQKNEGTVNKNGVEADTNL</sequence>
<keyword evidence="4" id="KW-1185">Reference proteome</keyword>
<feature type="transmembrane region" description="Helical" evidence="2">
    <location>
        <begin position="93"/>
        <end position="113"/>
    </location>
</feature>
<organism evidence="4 5">
    <name type="scientific">Galendromus occidentalis</name>
    <name type="common">western predatory mite</name>
    <dbReference type="NCBI Taxonomy" id="34638"/>
    <lineage>
        <taxon>Eukaryota</taxon>
        <taxon>Metazoa</taxon>
        <taxon>Ecdysozoa</taxon>
        <taxon>Arthropoda</taxon>
        <taxon>Chelicerata</taxon>
        <taxon>Arachnida</taxon>
        <taxon>Acari</taxon>
        <taxon>Parasitiformes</taxon>
        <taxon>Mesostigmata</taxon>
        <taxon>Gamasina</taxon>
        <taxon>Phytoseioidea</taxon>
        <taxon>Phytoseiidae</taxon>
        <taxon>Typhlodrominae</taxon>
        <taxon>Galendromus</taxon>
    </lineage>
</organism>
<keyword evidence="1" id="KW-1015">Disulfide bond</keyword>
<keyword evidence="2" id="KW-0813">Transport</keyword>
<dbReference type="PANTHER" id="PTHR11388">
    <property type="entry name" value="ORGANIC ANION TRANSPORTER"/>
    <property type="match status" value="1"/>
</dbReference>
<evidence type="ECO:0000256" key="3">
    <source>
        <dbReference type="SAM" id="MobiDB-lite"/>
    </source>
</evidence>
<dbReference type="CDD" id="cd17336">
    <property type="entry name" value="MFS_SLCO_OATP"/>
    <property type="match status" value="1"/>
</dbReference>
<evidence type="ECO:0000256" key="2">
    <source>
        <dbReference type="RuleBase" id="RU362056"/>
    </source>
</evidence>
<feature type="transmembrane region" description="Helical" evidence="2">
    <location>
        <begin position="351"/>
        <end position="369"/>
    </location>
</feature>
<name>A0AAJ7SG04_9ACAR</name>
<feature type="transmembrane region" description="Helical" evidence="2">
    <location>
        <begin position="546"/>
        <end position="572"/>
    </location>
</feature>
<feature type="region of interest" description="Disordered" evidence="3">
    <location>
        <begin position="669"/>
        <end position="696"/>
    </location>
</feature>
<dbReference type="Proteomes" id="UP000694867">
    <property type="component" value="Unplaced"/>
</dbReference>
<keyword evidence="2" id="KW-0472">Membrane</keyword>
<dbReference type="Pfam" id="PF03137">
    <property type="entry name" value="OATP"/>
    <property type="match status" value="1"/>
</dbReference>
<dbReference type="KEGG" id="goe:100907938"/>
<dbReference type="SUPFAM" id="SSF103473">
    <property type="entry name" value="MFS general substrate transporter"/>
    <property type="match status" value="1"/>
</dbReference>
<gene>
    <name evidence="5" type="primary">LOC100907938</name>
</gene>
<feature type="transmembrane region" description="Helical" evidence="2">
    <location>
        <begin position="389"/>
        <end position="413"/>
    </location>
</feature>
<dbReference type="RefSeq" id="XP_028967228.1">
    <property type="nucleotide sequence ID" value="XM_029111395.1"/>
</dbReference>
<evidence type="ECO:0000313" key="4">
    <source>
        <dbReference type="Proteomes" id="UP000694867"/>
    </source>
</evidence>